<keyword evidence="2" id="KW-1185">Reference proteome</keyword>
<reference evidence="3" key="1">
    <citation type="submission" date="2016-11" db="UniProtKB">
        <authorList>
            <consortium name="WormBaseParasite"/>
        </authorList>
    </citation>
    <scope>IDENTIFICATION</scope>
</reference>
<dbReference type="AlphaFoldDB" id="A0A1I7YVS5"/>
<feature type="chain" id="PRO_5009312656" evidence="1">
    <location>
        <begin position="17"/>
        <end position="144"/>
    </location>
</feature>
<keyword evidence="1" id="KW-0732">Signal</keyword>
<dbReference type="WBParaSite" id="L893_g20007.t1">
    <property type="protein sequence ID" value="L893_g20007.t1"/>
    <property type="gene ID" value="L893_g20007"/>
</dbReference>
<sequence>MIIYSLVLLLVSPSLAQFFPQMQAGYLPMNQGGMGLSGVGPQPYQIEEIYEIPVNVPSYRSPMGMGNSMHGLFQQSPFGNSYMGNMGGVGGFGGLGGLGSLGGIGGLGMGGLGGMGLGRGGVGHDFQTANVMNLINDKENFQVS</sequence>
<dbReference type="Proteomes" id="UP000095287">
    <property type="component" value="Unplaced"/>
</dbReference>
<organism evidence="2 3">
    <name type="scientific">Steinernema glaseri</name>
    <dbReference type="NCBI Taxonomy" id="37863"/>
    <lineage>
        <taxon>Eukaryota</taxon>
        <taxon>Metazoa</taxon>
        <taxon>Ecdysozoa</taxon>
        <taxon>Nematoda</taxon>
        <taxon>Chromadorea</taxon>
        <taxon>Rhabditida</taxon>
        <taxon>Tylenchina</taxon>
        <taxon>Panagrolaimomorpha</taxon>
        <taxon>Strongyloidoidea</taxon>
        <taxon>Steinernematidae</taxon>
        <taxon>Steinernema</taxon>
    </lineage>
</organism>
<evidence type="ECO:0000313" key="3">
    <source>
        <dbReference type="WBParaSite" id="L893_g20007.t1"/>
    </source>
</evidence>
<proteinExistence type="predicted"/>
<accession>A0A1I7YVS5</accession>
<protein>
    <submittedName>
        <fullName evidence="3">Uncharacterized protein</fullName>
    </submittedName>
</protein>
<name>A0A1I7YVS5_9BILA</name>
<evidence type="ECO:0000256" key="1">
    <source>
        <dbReference type="SAM" id="SignalP"/>
    </source>
</evidence>
<evidence type="ECO:0000313" key="2">
    <source>
        <dbReference type="Proteomes" id="UP000095287"/>
    </source>
</evidence>
<feature type="signal peptide" evidence="1">
    <location>
        <begin position="1"/>
        <end position="16"/>
    </location>
</feature>